<keyword evidence="2" id="KW-0489">Methyltransferase</keyword>
<dbReference type="InterPro" id="IPR050953">
    <property type="entry name" value="N4_N6_ade-DNA_methylase"/>
</dbReference>
<comment type="catalytic activity">
    <reaction evidence="4">
        <text>a 2'-deoxyadenosine in DNA + S-adenosyl-L-methionine = an N(6)-methyl-2'-deoxyadenosine in DNA + S-adenosyl-L-homocysteine + H(+)</text>
        <dbReference type="Rhea" id="RHEA:15197"/>
        <dbReference type="Rhea" id="RHEA-COMP:12418"/>
        <dbReference type="Rhea" id="RHEA-COMP:12419"/>
        <dbReference type="ChEBI" id="CHEBI:15378"/>
        <dbReference type="ChEBI" id="CHEBI:57856"/>
        <dbReference type="ChEBI" id="CHEBI:59789"/>
        <dbReference type="ChEBI" id="CHEBI:90615"/>
        <dbReference type="ChEBI" id="CHEBI:90616"/>
        <dbReference type="EC" id="2.1.1.72"/>
    </reaction>
</comment>
<sequence length="254" mass="28510">MEALADPNCGWFYRRDADTFRQIPGSPIAYWASETLFNAFRSLPFMQDIVPPKSGLTTGDNDLFLRCWWEPCQHEIGLAYSNRGEAKQDNISWVPCNKGGEYRKWFGNHDYVVNWKDDGEEMKAAGLKSTTFRNSEFYFHPGITWSSISSSRFHARWSPVGFIGERKGAMAFSSNKSDAACALAALNSTSVALILGILAPTLDYSEGPIGKVPIPFKAEEGPHIVNVTKRLIHIAKTDYDSSETSWDFRHSPLV</sequence>
<dbReference type="Proteomes" id="UP001478817">
    <property type="component" value="Unassembled WGS sequence"/>
</dbReference>
<accession>A0ABV1IH41</accession>
<keyword evidence="3" id="KW-0808">Transferase</keyword>
<gene>
    <name evidence="5" type="ORF">AAAT05_07690</name>
</gene>
<evidence type="ECO:0000256" key="4">
    <source>
        <dbReference type="ARBA" id="ARBA00047942"/>
    </source>
</evidence>
<keyword evidence="6" id="KW-1185">Reference proteome</keyword>
<evidence type="ECO:0000256" key="2">
    <source>
        <dbReference type="ARBA" id="ARBA00022603"/>
    </source>
</evidence>
<dbReference type="EMBL" id="JBBNGS010000014">
    <property type="protein sequence ID" value="MEQ2638219.1"/>
    <property type="molecule type" value="Genomic_DNA"/>
</dbReference>
<name>A0ABV1IH41_9ACTN</name>
<comment type="caution">
    <text evidence="5">The sequence shown here is derived from an EMBL/GenBank/DDBJ whole genome shotgun (WGS) entry which is preliminary data.</text>
</comment>
<evidence type="ECO:0000313" key="5">
    <source>
        <dbReference type="EMBL" id="MEQ2638219.1"/>
    </source>
</evidence>
<evidence type="ECO:0000256" key="3">
    <source>
        <dbReference type="ARBA" id="ARBA00022679"/>
    </source>
</evidence>
<organism evidence="5 6">
    <name type="scientific">Paratractidigestivibacter faecalis</name>
    <dbReference type="NCBI Taxonomy" id="2292441"/>
    <lineage>
        <taxon>Bacteria</taxon>
        <taxon>Bacillati</taxon>
        <taxon>Actinomycetota</taxon>
        <taxon>Coriobacteriia</taxon>
        <taxon>Coriobacteriales</taxon>
        <taxon>Atopobiaceae</taxon>
        <taxon>Paratractidigestivibacter</taxon>
    </lineage>
</organism>
<dbReference type="PANTHER" id="PTHR33841">
    <property type="entry name" value="DNA METHYLTRANSFERASE YEEA-RELATED"/>
    <property type="match status" value="1"/>
</dbReference>
<dbReference type="RefSeq" id="WP_349182855.1">
    <property type="nucleotide sequence ID" value="NZ_JBBNGS010000014.1"/>
</dbReference>
<proteinExistence type="predicted"/>
<reference evidence="5 6" key="1">
    <citation type="submission" date="2024-04" db="EMBL/GenBank/DDBJ databases">
        <title>Human intestinal bacterial collection.</title>
        <authorList>
            <person name="Pauvert C."/>
            <person name="Hitch T.C.A."/>
            <person name="Clavel T."/>
        </authorList>
    </citation>
    <scope>NUCLEOTIDE SEQUENCE [LARGE SCALE GENOMIC DNA]</scope>
    <source>
        <strain evidence="5 6">CLA-AA-H197</strain>
    </source>
</reference>
<dbReference type="PANTHER" id="PTHR33841:SF1">
    <property type="entry name" value="DNA METHYLTRANSFERASE A"/>
    <property type="match status" value="1"/>
</dbReference>
<dbReference type="EC" id="2.1.1.72" evidence="1"/>
<evidence type="ECO:0000256" key="1">
    <source>
        <dbReference type="ARBA" id="ARBA00011900"/>
    </source>
</evidence>
<evidence type="ECO:0000313" key="6">
    <source>
        <dbReference type="Proteomes" id="UP001478817"/>
    </source>
</evidence>
<protein>
    <recommendedName>
        <fullName evidence="1">site-specific DNA-methyltransferase (adenine-specific)</fullName>
        <ecNumber evidence="1">2.1.1.72</ecNumber>
    </recommendedName>
</protein>